<dbReference type="OrthoDB" id="636214at2"/>
<gene>
    <name evidence="8" type="ORF">ECE50_015800</name>
</gene>
<evidence type="ECO:0000256" key="5">
    <source>
        <dbReference type="ARBA" id="ARBA00023237"/>
    </source>
</evidence>
<keyword evidence="5" id="KW-0998">Cell outer membrane</keyword>
<name>A0A3S1D5W7_9BACT</name>
<sequence>MKLTSSIICGGLLLLGLTTFTACEKDLQPDVYDQFTPATFYKDGNDVKAALTAIYNGLMTGGYAGWGSGNGSWHVQNSMTTDELVCSWGWDGWKKMNDLNFADNFGEITGHYTTLIRKVSECTIFMDKAAGVTMDATLKSRYIAEALALRAHYSQILYSFYGPVPIVVDAGTAQNPLAPAVPRPADDWMVKQIEKDYKDAAAALPVAYGNTDYGRFTQGGALTGLMKLYMQKKRWADAVSTGRQLLKLGDEQGVYNLQGRYADIFKITNEGNKEIIMAVPCRNDADQTNMWLAHVLQGDYFDPAGQALTAWGGYKMPWKTYDKFDPKDDRLSVLLRNYPVGRDAGGALIYKDAKTAGLPGALPVKYGPDPAASGESQGTDMIIWRYADVILLLSEAINESSGPTDEAIDLLNRIRTRAVLPVFTHGSLSQPALRSKLQDERLFELWTEGSRRDDLIRWGLYVQRARAEGSPFADTTKIFYPIPRPAIDESGGLIKQNQGY</sequence>
<dbReference type="SUPFAM" id="SSF48452">
    <property type="entry name" value="TPR-like"/>
    <property type="match status" value="1"/>
</dbReference>
<dbReference type="Pfam" id="PF07980">
    <property type="entry name" value="SusD_RagB"/>
    <property type="match status" value="1"/>
</dbReference>
<evidence type="ECO:0000259" key="7">
    <source>
        <dbReference type="Pfam" id="PF14322"/>
    </source>
</evidence>
<dbReference type="GO" id="GO:0009279">
    <property type="term" value="C:cell outer membrane"/>
    <property type="evidence" value="ECO:0007669"/>
    <property type="project" value="UniProtKB-SubCell"/>
</dbReference>
<comment type="subcellular location">
    <subcellularLocation>
        <location evidence="1">Cell outer membrane</location>
    </subcellularLocation>
</comment>
<accession>A0A3S1D5W7</accession>
<keyword evidence="4" id="KW-0472">Membrane</keyword>
<dbReference type="Proteomes" id="UP000281028">
    <property type="component" value="Unassembled WGS sequence"/>
</dbReference>
<evidence type="ECO:0000313" key="8">
    <source>
        <dbReference type="EMBL" id="NSL88304.1"/>
    </source>
</evidence>
<reference evidence="8" key="1">
    <citation type="submission" date="2020-05" db="EMBL/GenBank/DDBJ databases">
        <title>Chitinophaga laudate sp. nov., isolated from a tropical peat swamp.</title>
        <authorList>
            <person name="Goh C.B.S."/>
            <person name="Lee M.S."/>
            <person name="Parimannan S."/>
            <person name="Pasbakhsh P."/>
            <person name="Yule C.M."/>
            <person name="Rajandas H."/>
            <person name="Loke S."/>
            <person name="Croft L."/>
            <person name="Tan J.B.L."/>
        </authorList>
    </citation>
    <scope>NUCLEOTIDE SEQUENCE</scope>
    <source>
        <strain evidence="8">Mgbs1</strain>
    </source>
</reference>
<evidence type="ECO:0000256" key="3">
    <source>
        <dbReference type="ARBA" id="ARBA00022729"/>
    </source>
</evidence>
<keyword evidence="9" id="KW-1185">Reference proteome</keyword>
<dbReference type="PROSITE" id="PS51257">
    <property type="entry name" value="PROKAR_LIPOPROTEIN"/>
    <property type="match status" value="1"/>
</dbReference>
<keyword evidence="3" id="KW-0732">Signal</keyword>
<evidence type="ECO:0000256" key="1">
    <source>
        <dbReference type="ARBA" id="ARBA00004442"/>
    </source>
</evidence>
<evidence type="ECO:0000259" key="6">
    <source>
        <dbReference type="Pfam" id="PF07980"/>
    </source>
</evidence>
<dbReference type="AlphaFoldDB" id="A0A3S1D5W7"/>
<dbReference type="InterPro" id="IPR012944">
    <property type="entry name" value="SusD_RagB_dom"/>
</dbReference>
<dbReference type="Pfam" id="PF14322">
    <property type="entry name" value="SusD-like_3"/>
    <property type="match status" value="1"/>
</dbReference>
<dbReference type="InterPro" id="IPR033985">
    <property type="entry name" value="SusD-like_N"/>
</dbReference>
<dbReference type="InterPro" id="IPR011990">
    <property type="entry name" value="TPR-like_helical_dom_sf"/>
</dbReference>
<comment type="caution">
    <text evidence="8">The sequence shown here is derived from an EMBL/GenBank/DDBJ whole genome shotgun (WGS) entry which is preliminary data.</text>
</comment>
<protein>
    <submittedName>
        <fullName evidence="8">RagB/SusD family nutrient uptake outer membrane protein</fullName>
    </submittedName>
</protein>
<organism evidence="8 9">
    <name type="scientific">Chitinophaga solisilvae</name>
    <dbReference type="NCBI Taxonomy" id="1233460"/>
    <lineage>
        <taxon>Bacteria</taxon>
        <taxon>Pseudomonadati</taxon>
        <taxon>Bacteroidota</taxon>
        <taxon>Chitinophagia</taxon>
        <taxon>Chitinophagales</taxon>
        <taxon>Chitinophagaceae</taxon>
        <taxon>Chitinophaga</taxon>
    </lineage>
</organism>
<proteinExistence type="inferred from homology"/>
<evidence type="ECO:0000313" key="9">
    <source>
        <dbReference type="Proteomes" id="UP000281028"/>
    </source>
</evidence>
<feature type="domain" description="RagB/SusD" evidence="6">
    <location>
        <begin position="373"/>
        <end position="490"/>
    </location>
</feature>
<dbReference type="Gene3D" id="1.25.40.390">
    <property type="match status" value="1"/>
</dbReference>
<feature type="domain" description="SusD-like N-terminal" evidence="7">
    <location>
        <begin position="90"/>
        <end position="229"/>
    </location>
</feature>
<comment type="similarity">
    <text evidence="2">Belongs to the SusD family.</text>
</comment>
<evidence type="ECO:0000256" key="2">
    <source>
        <dbReference type="ARBA" id="ARBA00006275"/>
    </source>
</evidence>
<evidence type="ECO:0000256" key="4">
    <source>
        <dbReference type="ARBA" id="ARBA00023136"/>
    </source>
</evidence>
<dbReference type="EMBL" id="RIAR02000001">
    <property type="protein sequence ID" value="NSL88304.1"/>
    <property type="molecule type" value="Genomic_DNA"/>
</dbReference>